<proteinExistence type="predicted"/>
<feature type="transmembrane region" description="Helical" evidence="5">
    <location>
        <begin position="299"/>
        <end position="317"/>
    </location>
</feature>
<keyword evidence="7" id="KW-1185">Reference proteome</keyword>
<keyword evidence="4 5" id="KW-0472">Membrane</keyword>
<dbReference type="SUPFAM" id="SSF161111">
    <property type="entry name" value="Cation efflux protein transmembrane domain-like"/>
    <property type="match status" value="1"/>
</dbReference>
<dbReference type="AlphaFoldDB" id="A0A1U7LVM6"/>
<dbReference type="InterPro" id="IPR027469">
    <property type="entry name" value="Cation_efflux_TMD_sf"/>
</dbReference>
<evidence type="ECO:0000256" key="3">
    <source>
        <dbReference type="ARBA" id="ARBA00022989"/>
    </source>
</evidence>
<dbReference type="STRING" id="1198029.A0A1U7LVM6"/>
<protein>
    <submittedName>
        <fullName evidence="6">Putative zinc transporter zrg17</fullName>
    </submittedName>
</protein>
<accession>A0A1U7LVM6</accession>
<dbReference type="OrthoDB" id="5382797at2759"/>
<comment type="caution">
    <text evidence="6">The sequence shown here is derived from an EMBL/GenBank/DDBJ whole genome shotgun (WGS) entry which is preliminary data.</text>
</comment>
<dbReference type="Proteomes" id="UP000186594">
    <property type="component" value="Unassembled WGS sequence"/>
</dbReference>
<evidence type="ECO:0000313" key="7">
    <source>
        <dbReference type="Proteomes" id="UP000186594"/>
    </source>
</evidence>
<gene>
    <name evidence="6" type="ORF">NEOLI_003965</name>
</gene>
<dbReference type="OMA" id="ADYGRSP"/>
<evidence type="ECO:0000256" key="1">
    <source>
        <dbReference type="ARBA" id="ARBA00004141"/>
    </source>
</evidence>
<sequence>MSAPNHLVNHLNPHNHDHLAHDVEFSSSPSKLEDHSGHFKPRGLNLIYPDIPSTPPTSPPTLGHQGQAEFAVPISRRSGPDIRENGFLIQPSPTPELLSQPNTPHMNVFNFTSTLTSAPMVRKTDGAAFRKGHKHAASSVSHNLFLPPTTTRTQPTLPLALPTPTFKECAQNMTTRQKIRIFVGALHILAAIMIWRESEYSLSSSALGYFVLFDALSSLVGTWGVIMANFKVWRESTLTNSYGLQRREVLLEFSLASSLLFMGIYVVKEITEHWVIRFSIGDIYPTTLSDRPAGEPSTVKFSIMLGILSTVCSMIFCNNHSRFAKYIRLPAISSLPSFFSNAFHLATLSSSIILLLAPLFGTSAEHPLDICLASVIAAQMCTFGYQLAKVLGGMLLMTYPNRDVTTCVRELSHDSNIVSIEQCEIWQPHHDICVANVFARVKGGDNAEKHARERITKIIRDNLGGGYGAGGNAKWEVTVETERVY</sequence>
<keyword evidence="2 5" id="KW-0812">Transmembrane</keyword>
<reference evidence="6 7" key="1">
    <citation type="submission" date="2016-04" db="EMBL/GenBank/DDBJ databases">
        <title>Evolutionary innovation and constraint leading to complex multicellularity in the Ascomycota.</title>
        <authorList>
            <person name="Cisse O."/>
            <person name="Nguyen A."/>
            <person name="Hewitt D.A."/>
            <person name="Jedd G."/>
            <person name="Stajich J.E."/>
        </authorList>
    </citation>
    <scope>NUCLEOTIDE SEQUENCE [LARGE SCALE GENOMIC DNA]</scope>
    <source>
        <strain evidence="6 7">DAH-3</strain>
    </source>
</reference>
<organism evidence="6 7">
    <name type="scientific">Neolecta irregularis (strain DAH-3)</name>
    <dbReference type="NCBI Taxonomy" id="1198029"/>
    <lineage>
        <taxon>Eukaryota</taxon>
        <taxon>Fungi</taxon>
        <taxon>Dikarya</taxon>
        <taxon>Ascomycota</taxon>
        <taxon>Taphrinomycotina</taxon>
        <taxon>Neolectales</taxon>
        <taxon>Neolectaceae</taxon>
        <taxon>Neolecta</taxon>
    </lineage>
</organism>
<feature type="transmembrane region" description="Helical" evidence="5">
    <location>
        <begin position="338"/>
        <end position="360"/>
    </location>
</feature>
<comment type="subcellular location">
    <subcellularLocation>
        <location evidence="1">Membrane</location>
        <topology evidence="1">Multi-pass membrane protein</topology>
    </subcellularLocation>
</comment>
<feature type="transmembrane region" description="Helical" evidence="5">
    <location>
        <begin position="179"/>
        <end position="195"/>
    </location>
</feature>
<name>A0A1U7LVM6_NEOID</name>
<evidence type="ECO:0000256" key="2">
    <source>
        <dbReference type="ARBA" id="ARBA00022692"/>
    </source>
</evidence>
<feature type="transmembrane region" description="Helical" evidence="5">
    <location>
        <begin position="207"/>
        <end position="228"/>
    </location>
</feature>
<dbReference type="EMBL" id="LXFE01000154">
    <property type="protein sequence ID" value="OLL26679.1"/>
    <property type="molecule type" value="Genomic_DNA"/>
</dbReference>
<evidence type="ECO:0000256" key="5">
    <source>
        <dbReference type="SAM" id="Phobius"/>
    </source>
</evidence>
<feature type="transmembrane region" description="Helical" evidence="5">
    <location>
        <begin position="249"/>
        <end position="267"/>
    </location>
</feature>
<evidence type="ECO:0000313" key="6">
    <source>
        <dbReference type="EMBL" id="OLL26679.1"/>
    </source>
</evidence>
<keyword evidence="3 5" id="KW-1133">Transmembrane helix</keyword>
<feature type="transmembrane region" description="Helical" evidence="5">
    <location>
        <begin position="366"/>
        <end position="388"/>
    </location>
</feature>
<evidence type="ECO:0000256" key="4">
    <source>
        <dbReference type="ARBA" id="ARBA00023136"/>
    </source>
</evidence>
<dbReference type="GO" id="GO:0016020">
    <property type="term" value="C:membrane"/>
    <property type="evidence" value="ECO:0007669"/>
    <property type="project" value="UniProtKB-SubCell"/>
</dbReference>